<dbReference type="Proteomes" id="UP001209878">
    <property type="component" value="Unassembled WGS sequence"/>
</dbReference>
<name>A0AAD9N5F0_RIDPI</name>
<gene>
    <name evidence="1" type="ORF">NP493_1875g00027</name>
</gene>
<proteinExistence type="predicted"/>
<accession>A0AAD9N5F0</accession>
<organism evidence="1 2">
    <name type="scientific">Ridgeia piscesae</name>
    <name type="common">Tubeworm</name>
    <dbReference type="NCBI Taxonomy" id="27915"/>
    <lineage>
        <taxon>Eukaryota</taxon>
        <taxon>Metazoa</taxon>
        <taxon>Spiralia</taxon>
        <taxon>Lophotrochozoa</taxon>
        <taxon>Annelida</taxon>
        <taxon>Polychaeta</taxon>
        <taxon>Sedentaria</taxon>
        <taxon>Canalipalpata</taxon>
        <taxon>Sabellida</taxon>
        <taxon>Siboglinidae</taxon>
        <taxon>Ridgeia</taxon>
    </lineage>
</organism>
<dbReference type="EMBL" id="JAODUO010001876">
    <property type="protein sequence ID" value="KAK2157435.1"/>
    <property type="molecule type" value="Genomic_DNA"/>
</dbReference>
<keyword evidence="2" id="KW-1185">Reference proteome</keyword>
<evidence type="ECO:0000313" key="1">
    <source>
        <dbReference type="EMBL" id="KAK2157435.1"/>
    </source>
</evidence>
<protein>
    <submittedName>
        <fullName evidence="1">Uncharacterized protein</fullName>
    </submittedName>
</protein>
<reference evidence="1" key="1">
    <citation type="journal article" date="2023" name="Mol. Biol. Evol.">
        <title>Third-Generation Sequencing Reveals the Adaptive Role of the Epigenome in Three Deep-Sea Polychaetes.</title>
        <authorList>
            <person name="Perez M."/>
            <person name="Aroh O."/>
            <person name="Sun Y."/>
            <person name="Lan Y."/>
            <person name="Juniper S.K."/>
            <person name="Young C.R."/>
            <person name="Angers B."/>
            <person name="Qian P.Y."/>
        </authorList>
    </citation>
    <scope>NUCLEOTIDE SEQUENCE</scope>
    <source>
        <strain evidence="1">R07B-5</strain>
    </source>
</reference>
<sequence>MTLTPTEMSSIMSSIMFIGYSLDVSPNKMSPGVAGSNSVLVTEVSMLYPGQWVTSQILGLSQQVSVKSQRHMTDIAATSLLNHMVRQCHCCRNDLHLTSSVPL</sequence>
<dbReference type="AlphaFoldDB" id="A0AAD9N5F0"/>
<comment type="caution">
    <text evidence="1">The sequence shown here is derived from an EMBL/GenBank/DDBJ whole genome shotgun (WGS) entry which is preliminary data.</text>
</comment>
<evidence type="ECO:0000313" key="2">
    <source>
        <dbReference type="Proteomes" id="UP001209878"/>
    </source>
</evidence>